<keyword evidence="5" id="KW-1185">Reference proteome</keyword>
<dbReference type="GO" id="GO:0008270">
    <property type="term" value="F:zinc ion binding"/>
    <property type="evidence" value="ECO:0007669"/>
    <property type="project" value="InterPro"/>
</dbReference>
<dbReference type="Pfam" id="PF01510">
    <property type="entry name" value="Amidase_2"/>
    <property type="match status" value="1"/>
</dbReference>
<feature type="chain" id="PRO_5042099479" description="Peptidoglycan recognition protein family domain-containing protein" evidence="2">
    <location>
        <begin position="24"/>
        <end position="244"/>
    </location>
</feature>
<dbReference type="GO" id="GO:0009253">
    <property type="term" value="P:peptidoglycan catabolic process"/>
    <property type="evidence" value="ECO:0007669"/>
    <property type="project" value="InterPro"/>
</dbReference>
<evidence type="ECO:0000313" key="4">
    <source>
        <dbReference type="EMBL" id="KAK2141056.1"/>
    </source>
</evidence>
<dbReference type="CDD" id="cd06583">
    <property type="entry name" value="PGRP"/>
    <property type="match status" value="1"/>
</dbReference>
<evidence type="ECO:0000313" key="5">
    <source>
        <dbReference type="Proteomes" id="UP001208570"/>
    </source>
</evidence>
<dbReference type="PANTHER" id="PTHR11022:SF41">
    <property type="entry name" value="PEPTIDOGLYCAN-RECOGNITION PROTEIN LC-RELATED"/>
    <property type="match status" value="1"/>
</dbReference>
<accession>A0AAD9MRE3</accession>
<dbReference type="InterPro" id="IPR036505">
    <property type="entry name" value="Amidase/PGRP_sf"/>
</dbReference>
<gene>
    <name evidence="4" type="ORF">LSH36_1170g00097</name>
</gene>
<dbReference type="InterPro" id="IPR006619">
    <property type="entry name" value="PGRP_domain_met/bac"/>
</dbReference>
<reference evidence="4" key="1">
    <citation type="journal article" date="2023" name="Mol. Biol. Evol.">
        <title>Third-Generation Sequencing Reveals the Adaptive Role of the Epigenome in Three Deep-Sea Polychaetes.</title>
        <authorList>
            <person name="Perez M."/>
            <person name="Aroh O."/>
            <person name="Sun Y."/>
            <person name="Lan Y."/>
            <person name="Juniper S.K."/>
            <person name="Young C.R."/>
            <person name="Angers B."/>
            <person name="Qian P.Y."/>
        </authorList>
    </citation>
    <scope>NUCLEOTIDE SEQUENCE</scope>
    <source>
        <strain evidence="4">P08H-3</strain>
    </source>
</reference>
<dbReference type="InterPro" id="IPR002502">
    <property type="entry name" value="Amidase_domain"/>
</dbReference>
<dbReference type="Gene3D" id="3.40.80.10">
    <property type="entry name" value="Peptidoglycan recognition protein-like"/>
    <property type="match status" value="1"/>
</dbReference>
<feature type="signal peptide" evidence="2">
    <location>
        <begin position="1"/>
        <end position="23"/>
    </location>
</feature>
<dbReference type="EMBL" id="JAODUP010001172">
    <property type="protein sequence ID" value="KAK2141056.1"/>
    <property type="molecule type" value="Genomic_DNA"/>
</dbReference>
<dbReference type="InterPro" id="IPR015510">
    <property type="entry name" value="PGRP"/>
</dbReference>
<dbReference type="Proteomes" id="UP001208570">
    <property type="component" value="Unassembled WGS sequence"/>
</dbReference>
<evidence type="ECO:0000259" key="3">
    <source>
        <dbReference type="SMART" id="SM00701"/>
    </source>
</evidence>
<keyword evidence="2" id="KW-0732">Signal</keyword>
<organism evidence="4 5">
    <name type="scientific">Paralvinella palmiformis</name>
    <dbReference type="NCBI Taxonomy" id="53620"/>
    <lineage>
        <taxon>Eukaryota</taxon>
        <taxon>Metazoa</taxon>
        <taxon>Spiralia</taxon>
        <taxon>Lophotrochozoa</taxon>
        <taxon>Annelida</taxon>
        <taxon>Polychaeta</taxon>
        <taxon>Sedentaria</taxon>
        <taxon>Canalipalpata</taxon>
        <taxon>Terebellida</taxon>
        <taxon>Terebelliformia</taxon>
        <taxon>Alvinellidae</taxon>
        <taxon>Paralvinella</taxon>
    </lineage>
</organism>
<comment type="caution">
    <text evidence="4">The sequence shown here is derived from an EMBL/GenBank/DDBJ whole genome shotgun (WGS) entry which is preliminary data.</text>
</comment>
<dbReference type="PANTHER" id="PTHR11022">
    <property type="entry name" value="PEPTIDOGLYCAN RECOGNITION PROTEIN"/>
    <property type="match status" value="1"/>
</dbReference>
<dbReference type="SUPFAM" id="SSF55846">
    <property type="entry name" value="N-acetylmuramoyl-L-alanine amidase-like"/>
    <property type="match status" value="1"/>
</dbReference>
<sequence length="244" mass="26745">MKALNMLLFMALVTALVVQQGDAGWFRIRIRWWTVATVVAKCYFAGCFSQQQLGELCGGVEKAMIKREEWQATEPRQIQRVNGMANNIILWHTGPDTCKVMGLSGYNCQRCIQDAACMTEHLAAFQAGDLDDGKDDIRYNFLIGQDGVIYEGRGWGVVGQHTNGQNFMSVGIGMIGDFTKSEPSQASQNALKSLITCGQAGEALTQSADFTTGPEMTGKAFFEMIKRCNGLCTDQKTSPGKISN</sequence>
<comment type="similarity">
    <text evidence="1">Belongs to the N-acetylmuramoyl-L-alanine amidase 2 family.</text>
</comment>
<dbReference type="AlphaFoldDB" id="A0AAD9MRE3"/>
<dbReference type="GO" id="GO:0008745">
    <property type="term" value="F:N-acetylmuramoyl-L-alanine amidase activity"/>
    <property type="evidence" value="ECO:0007669"/>
    <property type="project" value="InterPro"/>
</dbReference>
<evidence type="ECO:0000256" key="1">
    <source>
        <dbReference type="ARBA" id="ARBA00007553"/>
    </source>
</evidence>
<proteinExistence type="inferred from homology"/>
<dbReference type="SMART" id="SM00701">
    <property type="entry name" value="PGRP"/>
    <property type="match status" value="1"/>
</dbReference>
<protein>
    <recommendedName>
        <fullName evidence="3">Peptidoglycan recognition protein family domain-containing protein</fullName>
    </recommendedName>
</protein>
<evidence type="ECO:0000256" key="2">
    <source>
        <dbReference type="SAM" id="SignalP"/>
    </source>
</evidence>
<feature type="domain" description="Peptidoglycan recognition protein family" evidence="3">
    <location>
        <begin position="62"/>
        <end position="217"/>
    </location>
</feature>
<name>A0AAD9MRE3_9ANNE</name>